<sequence>MAASEATSETAAQDSGPPSTTPPDGPAAAWSGQRMPRWLPRAMVLALALFACFQLGSWAFHQLTGLLINILIAFFLALAVEPAVSRMAQHGMRRGLATALVFLGVIIAGAGFVAMLGSMLAGQIVDMVADFPEYLDSLINWINATFHTELSRFELQDSLVHSDWLQKYVQNSATGVLDVSAQVLGGLFQLLTILLFSFYFAADGPRLRRALCSVLPPAKQAEVLRAWEIAVDKTGGYLYSRGLMALISGIAHYILLAALGVSYAPALAVWVGLVSQFLPTIGTYLAGALPMLIAFTVDPWYALWVLVFVVVYQQFENYMLQPKLTAKTVDIHPAVAFGSVIVGTALLGAVGALIAIPAVATLQAFLGAYVRRYDVTDDPRVHGHRKRGSGPPLVRLRQALSTRSDAPPPPQQRTGEPPE</sequence>
<feature type="transmembrane region" description="Helical" evidence="9">
    <location>
        <begin position="42"/>
        <end position="60"/>
    </location>
</feature>
<evidence type="ECO:0000256" key="5">
    <source>
        <dbReference type="ARBA" id="ARBA00022692"/>
    </source>
</evidence>
<evidence type="ECO:0000256" key="6">
    <source>
        <dbReference type="ARBA" id="ARBA00022989"/>
    </source>
</evidence>
<evidence type="ECO:0000256" key="3">
    <source>
        <dbReference type="ARBA" id="ARBA00022448"/>
    </source>
</evidence>
<feature type="region of interest" description="Disordered" evidence="8">
    <location>
        <begin position="399"/>
        <end position="419"/>
    </location>
</feature>
<feature type="transmembrane region" description="Helical" evidence="9">
    <location>
        <begin position="96"/>
        <end position="121"/>
    </location>
</feature>
<dbReference type="PANTHER" id="PTHR21716">
    <property type="entry name" value="TRANSMEMBRANE PROTEIN"/>
    <property type="match status" value="1"/>
</dbReference>
<dbReference type="Proteomes" id="UP001223978">
    <property type="component" value="Unassembled WGS sequence"/>
</dbReference>
<dbReference type="EMBL" id="JASCIQ010000001">
    <property type="protein sequence ID" value="MDI3402557.1"/>
    <property type="molecule type" value="Genomic_DNA"/>
</dbReference>
<proteinExistence type="inferred from homology"/>
<feature type="transmembrane region" description="Helical" evidence="9">
    <location>
        <begin position="299"/>
        <end position="315"/>
    </location>
</feature>
<feature type="transmembrane region" description="Helical" evidence="9">
    <location>
        <begin position="179"/>
        <end position="201"/>
    </location>
</feature>
<evidence type="ECO:0000256" key="2">
    <source>
        <dbReference type="ARBA" id="ARBA00009773"/>
    </source>
</evidence>
<evidence type="ECO:0000256" key="9">
    <source>
        <dbReference type="SAM" id="Phobius"/>
    </source>
</evidence>
<evidence type="ECO:0000256" key="7">
    <source>
        <dbReference type="ARBA" id="ARBA00023136"/>
    </source>
</evidence>
<feature type="compositionally biased region" description="Low complexity" evidence="8">
    <location>
        <begin position="1"/>
        <end position="18"/>
    </location>
</feature>
<evidence type="ECO:0000313" key="10">
    <source>
        <dbReference type="EMBL" id="MDI3402557.1"/>
    </source>
</evidence>
<dbReference type="PANTHER" id="PTHR21716:SF53">
    <property type="entry name" value="PERMEASE PERM-RELATED"/>
    <property type="match status" value="1"/>
</dbReference>
<gene>
    <name evidence="10" type="ORF">QIS96_01720</name>
</gene>
<keyword evidence="6 9" id="KW-1133">Transmembrane helix</keyword>
<protein>
    <submittedName>
        <fullName evidence="10">AI-2E family transporter</fullName>
    </submittedName>
</protein>
<feature type="transmembrane region" description="Helical" evidence="9">
    <location>
        <begin position="243"/>
        <end position="261"/>
    </location>
</feature>
<feature type="region of interest" description="Disordered" evidence="8">
    <location>
        <begin position="1"/>
        <end position="30"/>
    </location>
</feature>
<organism evidence="10 11">
    <name type="scientific">Streptomyces cavernicola</name>
    <dbReference type="NCBI Taxonomy" id="3043613"/>
    <lineage>
        <taxon>Bacteria</taxon>
        <taxon>Bacillati</taxon>
        <taxon>Actinomycetota</taxon>
        <taxon>Actinomycetes</taxon>
        <taxon>Kitasatosporales</taxon>
        <taxon>Streptomycetaceae</taxon>
        <taxon>Streptomyces</taxon>
    </lineage>
</organism>
<evidence type="ECO:0000256" key="1">
    <source>
        <dbReference type="ARBA" id="ARBA00004651"/>
    </source>
</evidence>
<keyword evidence="5 9" id="KW-0812">Transmembrane</keyword>
<dbReference type="InterPro" id="IPR002549">
    <property type="entry name" value="AI-2E-like"/>
</dbReference>
<comment type="similarity">
    <text evidence="2">Belongs to the autoinducer-2 exporter (AI-2E) (TC 2.A.86) family.</text>
</comment>
<feature type="transmembrane region" description="Helical" evidence="9">
    <location>
        <begin position="66"/>
        <end position="84"/>
    </location>
</feature>
<evidence type="ECO:0000313" key="11">
    <source>
        <dbReference type="Proteomes" id="UP001223978"/>
    </source>
</evidence>
<keyword evidence="7 9" id="KW-0472">Membrane</keyword>
<evidence type="ECO:0000256" key="8">
    <source>
        <dbReference type="SAM" id="MobiDB-lite"/>
    </source>
</evidence>
<accession>A0ABT6S392</accession>
<evidence type="ECO:0000256" key="4">
    <source>
        <dbReference type="ARBA" id="ARBA00022475"/>
    </source>
</evidence>
<keyword evidence="4" id="KW-1003">Cell membrane</keyword>
<name>A0ABT6S392_9ACTN</name>
<reference evidence="10 11" key="1">
    <citation type="submission" date="2023-05" db="EMBL/GenBank/DDBJ databases">
        <title>Draft genome sequence of Streptomyces sp. B-S-A6 isolated from a cave soil in Thailand.</title>
        <authorList>
            <person name="Chamroensaksri N."/>
            <person name="Muangham S."/>
        </authorList>
    </citation>
    <scope>NUCLEOTIDE SEQUENCE [LARGE SCALE GENOMIC DNA]</scope>
    <source>
        <strain evidence="10 11">B-S-A6</strain>
    </source>
</reference>
<keyword evidence="11" id="KW-1185">Reference proteome</keyword>
<comment type="subcellular location">
    <subcellularLocation>
        <location evidence="1">Cell membrane</location>
        <topology evidence="1">Multi-pass membrane protein</topology>
    </subcellularLocation>
</comment>
<dbReference type="Pfam" id="PF01594">
    <property type="entry name" value="AI-2E_transport"/>
    <property type="match status" value="1"/>
</dbReference>
<feature type="transmembrane region" description="Helical" evidence="9">
    <location>
        <begin position="335"/>
        <end position="362"/>
    </location>
</feature>
<keyword evidence="3" id="KW-0813">Transport</keyword>
<comment type="caution">
    <text evidence="10">The sequence shown here is derived from an EMBL/GenBank/DDBJ whole genome shotgun (WGS) entry which is preliminary data.</text>
</comment>